<dbReference type="Proteomes" id="UP000325081">
    <property type="component" value="Unassembled WGS sequence"/>
</dbReference>
<organism evidence="1 2">
    <name type="scientific">Striga asiatica</name>
    <name type="common">Asiatic witchweed</name>
    <name type="synonym">Buchnera asiatica</name>
    <dbReference type="NCBI Taxonomy" id="4170"/>
    <lineage>
        <taxon>Eukaryota</taxon>
        <taxon>Viridiplantae</taxon>
        <taxon>Streptophyta</taxon>
        <taxon>Embryophyta</taxon>
        <taxon>Tracheophyta</taxon>
        <taxon>Spermatophyta</taxon>
        <taxon>Magnoliopsida</taxon>
        <taxon>eudicotyledons</taxon>
        <taxon>Gunneridae</taxon>
        <taxon>Pentapetalae</taxon>
        <taxon>asterids</taxon>
        <taxon>lamiids</taxon>
        <taxon>Lamiales</taxon>
        <taxon>Orobanchaceae</taxon>
        <taxon>Buchnereae</taxon>
        <taxon>Striga</taxon>
    </lineage>
</organism>
<evidence type="ECO:0000313" key="2">
    <source>
        <dbReference type="Proteomes" id="UP000325081"/>
    </source>
</evidence>
<comment type="caution">
    <text evidence="1">The sequence shown here is derived from an EMBL/GenBank/DDBJ whole genome shotgun (WGS) entry which is preliminary data.</text>
</comment>
<gene>
    <name evidence="1" type="ORF">STAS_17411</name>
</gene>
<dbReference type="OrthoDB" id="275748at2759"/>
<keyword evidence="2" id="KW-1185">Reference proteome</keyword>
<dbReference type="AlphaFoldDB" id="A0A5A7Q679"/>
<evidence type="ECO:0000313" key="1">
    <source>
        <dbReference type="EMBL" id="GER40730.1"/>
    </source>
</evidence>
<sequence length="105" mass="12047">MSNEPSVMYLLATLKPDRWSTAFVAYEDIHDAKNAVDHLSVFNVANRWARSLTRGRRRRRSRGFRRSTRLGIQLPSDLPEFGEEAPSGRSGLLLKTDIQLGFNWN</sequence>
<reference evidence="2" key="1">
    <citation type="journal article" date="2019" name="Curr. Biol.">
        <title>Genome Sequence of Striga asiatica Provides Insight into the Evolution of Plant Parasitism.</title>
        <authorList>
            <person name="Yoshida S."/>
            <person name="Kim S."/>
            <person name="Wafula E.K."/>
            <person name="Tanskanen J."/>
            <person name="Kim Y.M."/>
            <person name="Honaas L."/>
            <person name="Yang Z."/>
            <person name="Spallek T."/>
            <person name="Conn C.E."/>
            <person name="Ichihashi Y."/>
            <person name="Cheong K."/>
            <person name="Cui S."/>
            <person name="Der J.P."/>
            <person name="Gundlach H."/>
            <person name="Jiao Y."/>
            <person name="Hori C."/>
            <person name="Ishida J.K."/>
            <person name="Kasahara H."/>
            <person name="Kiba T."/>
            <person name="Kim M.S."/>
            <person name="Koo N."/>
            <person name="Laohavisit A."/>
            <person name="Lee Y.H."/>
            <person name="Lumba S."/>
            <person name="McCourt P."/>
            <person name="Mortimer J.C."/>
            <person name="Mutuku J.M."/>
            <person name="Nomura T."/>
            <person name="Sasaki-Sekimoto Y."/>
            <person name="Seto Y."/>
            <person name="Wang Y."/>
            <person name="Wakatake T."/>
            <person name="Sakakibara H."/>
            <person name="Demura T."/>
            <person name="Yamaguchi S."/>
            <person name="Yoneyama K."/>
            <person name="Manabe R.I."/>
            <person name="Nelson D.C."/>
            <person name="Schulman A.H."/>
            <person name="Timko M.P."/>
            <person name="dePamphilis C.W."/>
            <person name="Choi D."/>
            <person name="Shirasu K."/>
        </authorList>
    </citation>
    <scope>NUCLEOTIDE SEQUENCE [LARGE SCALE GENOMIC DNA]</scope>
    <source>
        <strain evidence="2">cv. UVA1</strain>
    </source>
</reference>
<dbReference type="EMBL" id="BKCP01005960">
    <property type="protein sequence ID" value="GER40730.1"/>
    <property type="molecule type" value="Genomic_DNA"/>
</dbReference>
<name>A0A5A7Q679_STRAF</name>
<accession>A0A5A7Q679</accession>
<protein>
    <submittedName>
        <fullName evidence="1">Pre-mRNA branch site p14-like protein</fullName>
    </submittedName>
</protein>
<proteinExistence type="predicted"/>